<keyword evidence="3" id="KW-1185">Reference proteome</keyword>
<gene>
    <name evidence="2" type="ORF">AFUS01_LOCUS24965</name>
</gene>
<protein>
    <submittedName>
        <fullName evidence="2">Uncharacterized protein</fullName>
    </submittedName>
</protein>
<evidence type="ECO:0000313" key="3">
    <source>
        <dbReference type="Proteomes" id="UP000708208"/>
    </source>
</evidence>
<evidence type="ECO:0000256" key="1">
    <source>
        <dbReference type="SAM" id="MobiDB-lite"/>
    </source>
</evidence>
<comment type="caution">
    <text evidence="2">The sequence shown here is derived from an EMBL/GenBank/DDBJ whole genome shotgun (WGS) entry which is preliminary data.</text>
</comment>
<dbReference type="Proteomes" id="UP000708208">
    <property type="component" value="Unassembled WGS sequence"/>
</dbReference>
<sequence length="97" mass="11100">MLMRKKRLFSLKIGNHAPRGVGKVDGKEEKWAIWERWGKNNIFGRNFPHTHRNERDVMRKSGRKSCGTDAENSPGNPDGDNKLENSPSEDLLLEKIA</sequence>
<accession>A0A8J2KGV2</accession>
<organism evidence="2 3">
    <name type="scientific">Allacma fusca</name>
    <dbReference type="NCBI Taxonomy" id="39272"/>
    <lineage>
        <taxon>Eukaryota</taxon>
        <taxon>Metazoa</taxon>
        <taxon>Ecdysozoa</taxon>
        <taxon>Arthropoda</taxon>
        <taxon>Hexapoda</taxon>
        <taxon>Collembola</taxon>
        <taxon>Symphypleona</taxon>
        <taxon>Sminthuridae</taxon>
        <taxon>Allacma</taxon>
    </lineage>
</organism>
<reference evidence="2" key="1">
    <citation type="submission" date="2021-06" db="EMBL/GenBank/DDBJ databases">
        <authorList>
            <person name="Hodson N. C."/>
            <person name="Mongue J. A."/>
            <person name="Jaron S. K."/>
        </authorList>
    </citation>
    <scope>NUCLEOTIDE SEQUENCE</scope>
</reference>
<name>A0A8J2KGV2_9HEXA</name>
<evidence type="ECO:0000313" key="2">
    <source>
        <dbReference type="EMBL" id="CAG7786395.1"/>
    </source>
</evidence>
<proteinExistence type="predicted"/>
<feature type="region of interest" description="Disordered" evidence="1">
    <location>
        <begin position="53"/>
        <end position="97"/>
    </location>
</feature>
<dbReference type="AlphaFoldDB" id="A0A8J2KGV2"/>
<dbReference type="EMBL" id="CAJVCH010317114">
    <property type="protein sequence ID" value="CAG7786395.1"/>
    <property type="molecule type" value="Genomic_DNA"/>
</dbReference>